<comment type="caution">
    <text evidence="2">The sequence shown here is derived from an EMBL/GenBank/DDBJ whole genome shotgun (WGS) entry which is preliminary data.</text>
</comment>
<feature type="region of interest" description="Disordered" evidence="1">
    <location>
        <begin position="1"/>
        <end position="20"/>
    </location>
</feature>
<dbReference type="AlphaFoldDB" id="A0A3M2SQJ9"/>
<organism evidence="2 3">
    <name type="scientific">Fusarium kuroshium</name>
    <dbReference type="NCBI Taxonomy" id="2010991"/>
    <lineage>
        <taxon>Eukaryota</taxon>
        <taxon>Fungi</taxon>
        <taxon>Dikarya</taxon>
        <taxon>Ascomycota</taxon>
        <taxon>Pezizomycotina</taxon>
        <taxon>Sordariomycetes</taxon>
        <taxon>Hypocreomycetidae</taxon>
        <taxon>Hypocreales</taxon>
        <taxon>Nectriaceae</taxon>
        <taxon>Fusarium</taxon>
        <taxon>Fusarium solani species complex</taxon>
    </lineage>
</organism>
<evidence type="ECO:0000256" key="1">
    <source>
        <dbReference type="SAM" id="MobiDB-lite"/>
    </source>
</evidence>
<feature type="compositionally biased region" description="Basic residues" evidence="1">
    <location>
        <begin position="71"/>
        <end position="98"/>
    </location>
</feature>
<dbReference type="EMBL" id="NKUJ01000008">
    <property type="protein sequence ID" value="RMJ19432.1"/>
    <property type="molecule type" value="Genomic_DNA"/>
</dbReference>
<feature type="compositionally biased region" description="Acidic residues" evidence="1">
    <location>
        <begin position="104"/>
        <end position="127"/>
    </location>
</feature>
<proteinExistence type="predicted"/>
<feature type="region of interest" description="Disordered" evidence="1">
    <location>
        <begin position="65"/>
        <end position="127"/>
    </location>
</feature>
<reference evidence="2 3" key="1">
    <citation type="submission" date="2017-06" db="EMBL/GenBank/DDBJ databases">
        <title>Comparative genomic analysis of Ambrosia Fusariam Clade fungi.</title>
        <authorList>
            <person name="Stajich J.E."/>
            <person name="Carrillo J."/>
            <person name="Kijimoto T."/>
            <person name="Eskalen A."/>
            <person name="O'Donnell K."/>
            <person name="Kasson M."/>
        </authorList>
    </citation>
    <scope>NUCLEOTIDE SEQUENCE [LARGE SCALE GENOMIC DNA]</scope>
    <source>
        <strain evidence="2">UCR3666</strain>
    </source>
</reference>
<accession>A0A3M2SQJ9</accession>
<evidence type="ECO:0000313" key="3">
    <source>
        <dbReference type="Proteomes" id="UP000277212"/>
    </source>
</evidence>
<sequence length="127" mass="14824">MSENPQTEETRPRKKAKRGKIYVRRMPWHVRVLSHLGFRPRLGIGNLTKARKDYDIVFDERDTQHLEKWGYKKPKKGKSKKKHSKKGHSKKSSKKRSSKKDTTEQEEEDTAVDPSEEPEEAQLDPAA</sequence>
<dbReference type="OrthoDB" id="10500831at2759"/>
<protein>
    <submittedName>
        <fullName evidence="2">Uncharacterized protein</fullName>
    </submittedName>
</protein>
<dbReference type="Proteomes" id="UP000277212">
    <property type="component" value="Unassembled WGS sequence"/>
</dbReference>
<keyword evidence="3" id="KW-1185">Reference proteome</keyword>
<evidence type="ECO:0000313" key="2">
    <source>
        <dbReference type="EMBL" id="RMJ19432.1"/>
    </source>
</evidence>
<name>A0A3M2SQJ9_9HYPO</name>
<gene>
    <name evidence="2" type="ORF">CDV36_000853</name>
</gene>